<evidence type="ECO:0008006" key="4">
    <source>
        <dbReference type="Google" id="ProtNLM"/>
    </source>
</evidence>
<dbReference type="Pfam" id="PF09923">
    <property type="entry name" value="DUF2155"/>
    <property type="match status" value="1"/>
</dbReference>
<proteinExistence type="predicted"/>
<name>A0A1G7IUR4_9RHOB</name>
<dbReference type="RefSeq" id="WP_245707958.1">
    <property type="nucleotide sequence ID" value="NZ_FNBL01000002.1"/>
</dbReference>
<protein>
    <recommendedName>
        <fullName evidence="4">DUF2155 domain-containing protein</fullName>
    </recommendedName>
</protein>
<dbReference type="EMBL" id="FNBL01000002">
    <property type="protein sequence ID" value="SDF16294.1"/>
    <property type="molecule type" value="Genomic_DNA"/>
</dbReference>
<keyword evidence="1" id="KW-0732">Signal</keyword>
<reference evidence="2 3" key="1">
    <citation type="submission" date="2016-10" db="EMBL/GenBank/DDBJ databases">
        <authorList>
            <person name="de Groot N.N."/>
        </authorList>
    </citation>
    <scope>NUCLEOTIDE SEQUENCE [LARGE SCALE GENOMIC DNA]</scope>
    <source>
        <strain evidence="2 3">DSM 27375</strain>
    </source>
</reference>
<evidence type="ECO:0000313" key="3">
    <source>
        <dbReference type="Proteomes" id="UP000182284"/>
    </source>
</evidence>
<gene>
    <name evidence="2" type="ORF">SAMN04488117_102464</name>
</gene>
<dbReference type="InterPro" id="IPR019225">
    <property type="entry name" value="DUF2155"/>
</dbReference>
<feature type="signal peptide" evidence="1">
    <location>
        <begin position="1"/>
        <end position="20"/>
    </location>
</feature>
<accession>A0A1G7IUR4</accession>
<organism evidence="2 3">
    <name type="scientific">Celeribacter baekdonensis</name>
    <dbReference type="NCBI Taxonomy" id="875171"/>
    <lineage>
        <taxon>Bacteria</taxon>
        <taxon>Pseudomonadati</taxon>
        <taxon>Pseudomonadota</taxon>
        <taxon>Alphaproteobacteria</taxon>
        <taxon>Rhodobacterales</taxon>
        <taxon>Roseobacteraceae</taxon>
        <taxon>Celeribacter</taxon>
    </lineage>
</organism>
<dbReference type="AlphaFoldDB" id="A0A1G7IUR4"/>
<feature type="chain" id="PRO_5010370592" description="DUF2155 domain-containing protein" evidence="1">
    <location>
        <begin position="21"/>
        <end position="179"/>
    </location>
</feature>
<evidence type="ECO:0000313" key="2">
    <source>
        <dbReference type="EMBL" id="SDF16294.1"/>
    </source>
</evidence>
<dbReference type="Proteomes" id="UP000182284">
    <property type="component" value="Unassembled WGS sequence"/>
</dbReference>
<sequence>MRRHLPALILMLSLSTPISAQEAGFGDDLETDLDSIVITPLDEGDVAGFGTGGLSLEDLQNLPNDGYQQELQDITTELQEEVVSGSGATVRALDKLTGAVEDLSLDVGGTTSFGRIQVFLGDCRSPKGNPSGDAYAYLVVRVEGMEAPAFSGWMVASSPALNAMDHQRYDLWPLSCTTS</sequence>
<evidence type="ECO:0000256" key="1">
    <source>
        <dbReference type="SAM" id="SignalP"/>
    </source>
</evidence>